<feature type="region of interest" description="Disordered" evidence="1">
    <location>
        <begin position="137"/>
        <end position="171"/>
    </location>
</feature>
<dbReference type="SUPFAM" id="SSF47923">
    <property type="entry name" value="Ypt/Rab-GAP domain of gyp1p"/>
    <property type="match status" value="2"/>
</dbReference>
<protein>
    <recommendedName>
        <fullName evidence="2">Rab-GAP TBC domain-containing protein</fullName>
    </recommendedName>
</protein>
<name>A0A7S0JTJ4_CAFRO</name>
<dbReference type="PROSITE" id="PS50086">
    <property type="entry name" value="TBC_RABGAP"/>
    <property type="match status" value="1"/>
</dbReference>
<dbReference type="InterPro" id="IPR035969">
    <property type="entry name" value="Rab-GAP_TBC_sf"/>
</dbReference>
<evidence type="ECO:0000313" key="3">
    <source>
        <dbReference type="EMBL" id="CAD8560181.1"/>
    </source>
</evidence>
<dbReference type="InterPro" id="IPR050302">
    <property type="entry name" value="Rab_GAP_TBC_domain"/>
</dbReference>
<gene>
    <name evidence="3" type="ORF">CROE0942_LOCUS4517</name>
</gene>
<feature type="compositionally biased region" description="Low complexity" evidence="1">
    <location>
        <begin position="216"/>
        <end position="233"/>
    </location>
</feature>
<organism evidence="3">
    <name type="scientific">Cafeteria roenbergensis</name>
    <name type="common">Marine flagellate</name>
    <dbReference type="NCBI Taxonomy" id="33653"/>
    <lineage>
        <taxon>Eukaryota</taxon>
        <taxon>Sar</taxon>
        <taxon>Stramenopiles</taxon>
        <taxon>Bigyra</taxon>
        <taxon>Opalozoa</taxon>
        <taxon>Bicosoecida</taxon>
        <taxon>Cafeteriaceae</taxon>
        <taxon>Cafeteria</taxon>
    </lineage>
</organism>
<dbReference type="PANTHER" id="PTHR47219">
    <property type="entry name" value="RAB GTPASE-ACTIVATING PROTEIN 1-LIKE"/>
    <property type="match status" value="1"/>
</dbReference>
<accession>A0A7S0JTJ4</accession>
<proteinExistence type="predicted"/>
<feature type="compositionally biased region" description="Gly residues" evidence="1">
    <location>
        <begin position="139"/>
        <end position="148"/>
    </location>
</feature>
<dbReference type="Gene3D" id="1.10.472.80">
    <property type="entry name" value="Ypt/Rab-GAP domain of gyp1p, domain 3"/>
    <property type="match status" value="1"/>
</dbReference>
<dbReference type="Pfam" id="PF00566">
    <property type="entry name" value="RabGAP-TBC"/>
    <property type="match status" value="1"/>
</dbReference>
<evidence type="ECO:0000256" key="1">
    <source>
        <dbReference type="SAM" id="MobiDB-lite"/>
    </source>
</evidence>
<sequence>MCLASHVAAAGRIAAACAAPDSDAGPGGVSGEAVHDRAQALGGAEWWLPPRLRSAARGAHALVLRVTGRAVREPPLVATGSSAVALGADGGIRGLLAMDGGVLVPQGSQEGRGPSMSKRVREQGGMWLLRRLAPEASFRGGGGGGGASGPREGERGAACGPSRSGLAQGSRGASAAARELMVLDEDTATDSEVGQRISAAQQAGTMPSLLALAAPEASEPGDCPADDPAAGPAAGPGTGLGTDSAPRDRVLFRRRWLRRVCQGLSLEDLGVMRLVCKRWATVIRTDRDLWLGCIWAGAVSAAPRLRPKFWAWVSGAAGRPPPHWSRTRGIVFLPSDVGAVQDSATSGSLRGAVAGDAVTDAAATSGSGRAAGAAGGVAHGAWSMQELPVCSKEEFDSVLKASVADAEERSSDATPSGGSWVSTLEQDLLRTPGCVEGTVFGQLPGRRRRLDLESAALDEGAAAAACSVGGSPAAVSQGDDSAGSGRAEGAERPFTATAGTSEGGVPSVDQSDDDCESIDIEAVLAREQLEAAMRADAGDAAALREQGSTSLPGAESASSLDRSPEGGAARAPEQQAARLRSILLVGAQTFSVGYVQGMNHLAMMLLSTCDVGAAPGPSGSAAAVAEASDDAMALAFTLLRQIMGGRGLESLLAREMLQLKALLFQLDALVHDQLPRLAKVLDEADLRPAMYAGAWVLTLFASHRVLPPGAAVVVWDAFLAGGWTEAYRAVLAVLGELEPVLLAVASTAQDGDEVMEALLPVLQSPRAYLDPDSRGLWSEGVFCHRVLARACSMRLRHSHLRALASAHAGAMAKRDELDSLKARGIRGAVQARLRAARARFRRASNAVRNRRAAAAAGGAGASSASGAT</sequence>
<reference evidence="3" key="1">
    <citation type="submission" date="2021-01" db="EMBL/GenBank/DDBJ databases">
        <authorList>
            <person name="Corre E."/>
            <person name="Pelletier E."/>
            <person name="Niang G."/>
            <person name="Scheremetjew M."/>
            <person name="Finn R."/>
            <person name="Kale V."/>
            <person name="Holt S."/>
            <person name="Cochrane G."/>
            <person name="Meng A."/>
            <person name="Brown T."/>
            <person name="Cohen L."/>
        </authorList>
    </citation>
    <scope>NUCLEOTIDE SEQUENCE</scope>
    <source>
        <strain evidence="3">E4-10</strain>
    </source>
</reference>
<dbReference type="EMBL" id="HBET01006746">
    <property type="protein sequence ID" value="CAD8560181.1"/>
    <property type="molecule type" value="Transcribed_RNA"/>
</dbReference>
<evidence type="ECO:0000259" key="2">
    <source>
        <dbReference type="PROSITE" id="PS50086"/>
    </source>
</evidence>
<dbReference type="InterPro" id="IPR000195">
    <property type="entry name" value="Rab-GAP-TBC_dom"/>
</dbReference>
<dbReference type="SMART" id="SM00164">
    <property type="entry name" value="TBC"/>
    <property type="match status" value="1"/>
</dbReference>
<dbReference type="GO" id="GO:0005096">
    <property type="term" value="F:GTPase activator activity"/>
    <property type="evidence" value="ECO:0007669"/>
    <property type="project" value="TreeGrafter"/>
</dbReference>
<dbReference type="GO" id="GO:0031267">
    <property type="term" value="F:small GTPase binding"/>
    <property type="evidence" value="ECO:0007669"/>
    <property type="project" value="TreeGrafter"/>
</dbReference>
<feature type="compositionally biased region" description="Polar residues" evidence="1">
    <location>
        <begin position="546"/>
        <end position="561"/>
    </location>
</feature>
<feature type="region of interest" description="Disordered" evidence="1">
    <location>
        <begin position="469"/>
        <end position="513"/>
    </location>
</feature>
<feature type="compositionally biased region" description="Low complexity" evidence="1">
    <location>
        <begin position="156"/>
        <end position="171"/>
    </location>
</feature>
<dbReference type="AlphaFoldDB" id="A0A7S0JTJ4"/>
<feature type="region of interest" description="Disordered" evidence="1">
    <location>
        <begin position="537"/>
        <end position="573"/>
    </location>
</feature>
<feature type="region of interest" description="Disordered" evidence="1">
    <location>
        <begin position="216"/>
        <end position="245"/>
    </location>
</feature>
<feature type="domain" description="Rab-GAP TBC" evidence="2">
    <location>
        <begin position="538"/>
        <end position="722"/>
    </location>
</feature>
<dbReference type="PANTHER" id="PTHR47219:SF9">
    <property type="entry name" value="GTPASE ACTIVATING PROTEIN AND CENTROSOME-ASSOCIATED, ISOFORM B"/>
    <property type="match status" value="1"/>
</dbReference>